<dbReference type="EMBL" id="UINC01175588">
    <property type="protein sequence ID" value="SVD82281.1"/>
    <property type="molecule type" value="Genomic_DNA"/>
</dbReference>
<feature type="compositionally biased region" description="Basic and acidic residues" evidence="1">
    <location>
        <begin position="135"/>
        <end position="144"/>
    </location>
</feature>
<feature type="compositionally biased region" description="Basic residues" evidence="1">
    <location>
        <begin position="75"/>
        <end position="86"/>
    </location>
</feature>
<organism evidence="2">
    <name type="scientific">marine metagenome</name>
    <dbReference type="NCBI Taxonomy" id="408172"/>
    <lineage>
        <taxon>unclassified sequences</taxon>
        <taxon>metagenomes</taxon>
        <taxon>ecological metagenomes</taxon>
    </lineage>
</organism>
<feature type="compositionally biased region" description="Basic and acidic residues" evidence="1">
    <location>
        <begin position="1"/>
        <end position="21"/>
    </location>
</feature>
<evidence type="ECO:0000256" key="1">
    <source>
        <dbReference type="SAM" id="MobiDB-lite"/>
    </source>
</evidence>
<name>A0A382YH57_9ZZZZ</name>
<proteinExistence type="predicted"/>
<feature type="non-terminal residue" evidence="2">
    <location>
        <position position="1"/>
    </location>
</feature>
<protein>
    <submittedName>
        <fullName evidence="2">Uncharacterized protein</fullName>
    </submittedName>
</protein>
<feature type="region of interest" description="Disordered" evidence="1">
    <location>
        <begin position="1"/>
        <end position="121"/>
    </location>
</feature>
<dbReference type="AlphaFoldDB" id="A0A382YH57"/>
<feature type="compositionally biased region" description="Basic residues" evidence="1">
    <location>
        <begin position="49"/>
        <end position="66"/>
    </location>
</feature>
<reference evidence="2" key="1">
    <citation type="submission" date="2018-05" db="EMBL/GenBank/DDBJ databases">
        <authorList>
            <person name="Lanie J.A."/>
            <person name="Ng W.-L."/>
            <person name="Kazmierczak K.M."/>
            <person name="Andrzejewski T.M."/>
            <person name="Davidsen T.M."/>
            <person name="Wayne K.J."/>
            <person name="Tettelin H."/>
            <person name="Glass J.I."/>
            <person name="Rusch D."/>
            <person name="Podicherti R."/>
            <person name="Tsui H.-C.T."/>
            <person name="Winkler M.E."/>
        </authorList>
    </citation>
    <scope>NUCLEOTIDE SEQUENCE</scope>
</reference>
<gene>
    <name evidence="2" type="ORF">METZ01_LOCUS435135</name>
</gene>
<feature type="non-terminal residue" evidence="2">
    <location>
        <position position="263"/>
    </location>
</feature>
<accession>A0A382YH57</accession>
<feature type="region of interest" description="Disordered" evidence="1">
    <location>
        <begin position="135"/>
        <end position="234"/>
    </location>
</feature>
<feature type="compositionally biased region" description="Low complexity" evidence="1">
    <location>
        <begin position="193"/>
        <end position="203"/>
    </location>
</feature>
<sequence length="263" mass="29169">KGSDRGDIRRRGSWQDDDRPPRRPRGPKGGRDSGFHRRRARPGCDFRAPHRRRCRRPDHLSARQRRAGPGDHRYAGAKRRLRRHRPGLGGRSRPPGRTGRRDGRFPYGPARPPHVPGAAEADRLHQPLAHLRDVHQPAAHEDRRRLRQPGNDHGWTRSGILRLSSSRYPPGSAHQGRRRGNRQPNAGEGGEEQAGAAVPPGGVRHVFPGRAVRCFARGRPPGPGRGSRTHRQERNVVFLRGRAFGAVAGERQGFPGAESAVGG</sequence>
<evidence type="ECO:0000313" key="2">
    <source>
        <dbReference type="EMBL" id="SVD82281.1"/>
    </source>
</evidence>